<dbReference type="AlphaFoldDB" id="A0A6I3LS89"/>
<dbReference type="InterPro" id="IPR036388">
    <property type="entry name" value="WH-like_DNA-bd_sf"/>
</dbReference>
<dbReference type="Pfam" id="PF01638">
    <property type="entry name" value="HxlR"/>
    <property type="match status" value="1"/>
</dbReference>
<dbReference type="GO" id="GO:0003677">
    <property type="term" value="F:DNA binding"/>
    <property type="evidence" value="ECO:0007669"/>
    <property type="project" value="UniProtKB-KW"/>
</dbReference>
<sequence>MAKRKENSTNNINREYITTNCDAIYTICKIGGRWKMMILFYLEEYGTLRFNELKEKTVGITDRMLSLQLKELEADNLVTRQVYAEVPPRVEYSLTNIAKDLLPIWPALEDWGTKHRALSAVKQEDSK</sequence>
<evidence type="ECO:0000256" key="1">
    <source>
        <dbReference type="ARBA" id="ARBA00023015"/>
    </source>
</evidence>
<dbReference type="Gene3D" id="1.10.10.10">
    <property type="entry name" value="Winged helix-like DNA-binding domain superfamily/Winged helix DNA-binding domain"/>
    <property type="match status" value="1"/>
</dbReference>
<dbReference type="InterPro" id="IPR036390">
    <property type="entry name" value="WH_DNA-bd_sf"/>
</dbReference>
<dbReference type="PROSITE" id="PS51118">
    <property type="entry name" value="HTH_HXLR"/>
    <property type="match status" value="1"/>
</dbReference>
<dbReference type="PANTHER" id="PTHR33204:SF29">
    <property type="entry name" value="TRANSCRIPTIONAL REGULATOR"/>
    <property type="match status" value="1"/>
</dbReference>
<evidence type="ECO:0000256" key="3">
    <source>
        <dbReference type="ARBA" id="ARBA00023163"/>
    </source>
</evidence>
<dbReference type="PANTHER" id="PTHR33204">
    <property type="entry name" value="TRANSCRIPTIONAL REGULATOR, MARR FAMILY"/>
    <property type="match status" value="1"/>
</dbReference>
<evidence type="ECO:0000313" key="5">
    <source>
        <dbReference type="EMBL" id="MTG98855.1"/>
    </source>
</evidence>
<comment type="caution">
    <text evidence="5">The sequence shown here is derived from an EMBL/GenBank/DDBJ whole genome shotgun (WGS) entry which is preliminary data.</text>
</comment>
<evidence type="ECO:0000313" key="6">
    <source>
        <dbReference type="Proteomes" id="UP000438760"/>
    </source>
</evidence>
<dbReference type="OrthoDB" id="9797599at2"/>
<protein>
    <submittedName>
        <fullName evidence="5">Transcriptional regulator</fullName>
    </submittedName>
</protein>
<organism evidence="5 6">
    <name type="scientific">Myroides albus</name>
    <dbReference type="NCBI Taxonomy" id="2562892"/>
    <lineage>
        <taxon>Bacteria</taxon>
        <taxon>Pseudomonadati</taxon>
        <taxon>Bacteroidota</taxon>
        <taxon>Flavobacteriia</taxon>
        <taxon>Flavobacteriales</taxon>
        <taxon>Flavobacteriaceae</taxon>
        <taxon>Myroides</taxon>
    </lineage>
</organism>
<gene>
    <name evidence="5" type="ORF">GJV76_12055</name>
</gene>
<dbReference type="SUPFAM" id="SSF46785">
    <property type="entry name" value="Winged helix' DNA-binding domain"/>
    <property type="match status" value="1"/>
</dbReference>
<dbReference type="RefSeq" id="WP_155092866.1">
    <property type="nucleotide sequence ID" value="NZ_CP102754.1"/>
</dbReference>
<proteinExistence type="predicted"/>
<keyword evidence="3" id="KW-0804">Transcription</keyword>
<dbReference type="EMBL" id="WMJX01000031">
    <property type="protein sequence ID" value="MTG98855.1"/>
    <property type="molecule type" value="Genomic_DNA"/>
</dbReference>
<accession>A0A6I3LS89</accession>
<reference evidence="5 6" key="1">
    <citation type="submission" date="2019-11" db="EMBL/GenBank/DDBJ databases">
        <title>Genome of Strain BIT-d1.</title>
        <authorList>
            <person name="Yang Y."/>
        </authorList>
    </citation>
    <scope>NUCLEOTIDE SEQUENCE [LARGE SCALE GENOMIC DNA]</scope>
    <source>
        <strain evidence="5 6">BIT-d1</strain>
    </source>
</reference>
<feature type="domain" description="HTH hxlR-type" evidence="4">
    <location>
        <begin position="21"/>
        <end position="120"/>
    </location>
</feature>
<evidence type="ECO:0000259" key="4">
    <source>
        <dbReference type="PROSITE" id="PS51118"/>
    </source>
</evidence>
<keyword evidence="1" id="KW-0805">Transcription regulation</keyword>
<evidence type="ECO:0000256" key="2">
    <source>
        <dbReference type="ARBA" id="ARBA00023125"/>
    </source>
</evidence>
<dbReference type="Proteomes" id="UP000438760">
    <property type="component" value="Unassembled WGS sequence"/>
</dbReference>
<keyword evidence="2" id="KW-0238">DNA-binding</keyword>
<keyword evidence="6" id="KW-1185">Reference proteome</keyword>
<name>A0A6I3LS89_9FLAO</name>
<dbReference type="InterPro" id="IPR002577">
    <property type="entry name" value="HTH_HxlR"/>
</dbReference>